<evidence type="ECO:0000313" key="2">
    <source>
        <dbReference type="EMBL" id="EEW24569.1"/>
    </source>
</evidence>
<dbReference type="RefSeq" id="WP_008031532.1">
    <property type="nucleotide sequence ID" value="NZ_ACYY01000017.1"/>
</dbReference>
<reference evidence="2 3" key="1">
    <citation type="submission" date="2009-08" db="EMBL/GenBank/DDBJ databases">
        <title>The draft genome of Rhodobacter sp. SW2.</title>
        <authorList>
            <consortium name="US DOE Joint Genome Institute (JGI-PGF)"/>
            <person name="Lucas S."/>
            <person name="Copeland A."/>
            <person name="Lapidus A."/>
            <person name="Glavina del Rio T."/>
            <person name="Tice H."/>
            <person name="Bruce D."/>
            <person name="Goodwin L."/>
            <person name="Pitluck S."/>
            <person name="Larimer F."/>
            <person name="Land M.L."/>
            <person name="Hauser L."/>
            <person name="Emerson D."/>
        </authorList>
    </citation>
    <scope>NUCLEOTIDE SEQUENCE [LARGE SCALE GENOMIC DNA]</scope>
    <source>
        <strain evidence="2 3">SW2</strain>
    </source>
</reference>
<sequence length="271" mass="28885">MTAAALRSWLNAVLGRGGQAHARGDTVALAALDAGGRPVYAVGDVHGCAGLYRRLEQRLLQDAQGFGGPAVIVLLGDVIDRGDNAAALLDHLTMPPPAGLTRICLKGNHEDMMLAFLDKPKRYQRWLEFGGFETLLSYGLSLGPAEMASLSERRLVQALAAHIPQAHLDFLANLQPGLTFGRYALVHAALDRTAGPERQPLETLLWGRMDDHAAGNADGRTVVHGHVIVAAPQVGTDRIAVDTGAYLTGVLSAVRLLEGTDPVVIQSTLWD</sequence>
<organism evidence="2 3">
    <name type="scientific">Rhodobacter ferrooxidans</name>
    <dbReference type="NCBI Taxonomy" id="371731"/>
    <lineage>
        <taxon>Bacteria</taxon>
        <taxon>Pseudomonadati</taxon>
        <taxon>Pseudomonadota</taxon>
        <taxon>Alphaproteobacteria</taxon>
        <taxon>Rhodobacterales</taxon>
        <taxon>Rhodobacter group</taxon>
        <taxon>Rhodobacter</taxon>
    </lineage>
</organism>
<dbReference type="SUPFAM" id="SSF56300">
    <property type="entry name" value="Metallo-dependent phosphatases"/>
    <property type="match status" value="1"/>
</dbReference>
<dbReference type="eggNOG" id="COG0639">
    <property type="taxonomic scope" value="Bacteria"/>
</dbReference>
<gene>
    <name evidence="2" type="ORF">Rsw2DRAFT_2515</name>
</gene>
<dbReference type="InterPro" id="IPR004843">
    <property type="entry name" value="Calcineurin-like_PHP"/>
</dbReference>
<protein>
    <submittedName>
        <fullName evidence="2">Metallophosphoesterase</fullName>
    </submittedName>
</protein>
<keyword evidence="3" id="KW-1185">Reference proteome</keyword>
<name>C8S387_9RHOB</name>
<dbReference type="EMBL" id="ACYY01000017">
    <property type="protein sequence ID" value="EEW24569.1"/>
    <property type="molecule type" value="Genomic_DNA"/>
</dbReference>
<evidence type="ECO:0000313" key="3">
    <source>
        <dbReference type="Proteomes" id="UP000010121"/>
    </source>
</evidence>
<dbReference type="STRING" id="371731.Rsw2DRAFT_2515"/>
<dbReference type="AlphaFoldDB" id="C8S387"/>
<dbReference type="Pfam" id="PF00149">
    <property type="entry name" value="Metallophos"/>
    <property type="match status" value="1"/>
</dbReference>
<dbReference type="InterPro" id="IPR050126">
    <property type="entry name" value="Ap4A_hydrolase"/>
</dbReference>
<proteinExistence type="predicted"/>
<dbReference type="PANTHER" id="PTHR42850:SF4">
    <property type="entry name" value="ZINC-DEPENDENT ENDOPOLYPHOSPHATASE"/>
    <property type="match status" value="1"/>
</dbReference>
<dbReference type="InterPro" id="IPR029052">
    <property type="entry name" value="Metallo-depent_PP-like"/>
</dbReference>
<dbReference type="GO" id="GO:0016791">
    <property type="term" value="F:phosphatase activity"/>
    <property type="evidence" value="ECO:0007669"/>
    <property type="project" value="TreeGrafter"/>
</dbReference>
<dbReference type="Proteomes" id="UP000010121">
    <property type="component" value="Unassembled WGS sequence"/>
</dbReference>
<dbReference type="GO" id="GO:0008803">
    <property type="term" value="F:bis(5'-nucleosyl)-tetraphosphatase (symmetrical) activity"/>
    <property type="evidence" value="ECO:0007669"/>
    <property type="project" value="TreeGrafter"/>
</dbReference>
<dbReference type="GO" id="GO:0110154">
    <property type="term" value="P:RNA decapping"/>
    <property type="evidence" value="ECO:0007669"/>
    <property type="project" value="TreeGrafter"/>
</dbReference>
<feature type="domain" description="Calcineurin-like phosphoesterase" evidence="1">
    <location>
        <begin position="38"/>
        <end position="129"/>
    </location>
</feature>
<accession>C8S387</accession>
<comment type="caution">
    <text evidence="2">The sequence shown here is derived from an EMBL/GenBank/DDBJ whole genome shotgun (WGS) entry which is preliminary data.</text>
</comment>
<evidence type="ECO:0000259" key="1">
    <source>
        <dbReference type="Pfam" id="PF00149"/>
    </source>
</evidence>
<dbReference type="GO" id="GO:0005737">
    <property type="term" value="C:cytoplasm"/>
    <property type="evidence" value="ECO:0007669"/>
    <property type="project" value="TreeGrafter"/>
</dbReference>
<dbReference type="OrthoDB" id="9807890at2"/>
<dbReference type="Gene3D" id="3.60.21.10">
    <property type="match status" value="1"/>
</dbReference>
<dbReference type="PANTHER" id="PTHR42850">
    <property type="entry name" value="METALLOPHOSPHOESTERASE"/>
    <property type="match status" value="1"/>
</dbReference>